<reference evidence="2" key="1">
    <citation type="submission" date="2022-10" db="EMBL/GenBank/DDBJ databases">
        <title>Description of Fervidibacillus gen. nov. in the family Fervidibacillaceae fam. nov. with two species, Fervidibacillus albus sp. nov., and Fervidibacillus halotolerans sp. nov., isolated from tidal flat sediments.</title>
        <authorList>
            <person name="Kwon K.K."/>
            <person name="Yang S.-H."/>
        </authorList>
    </citation>
    <scope>NUCLEOTIDE SEQUENCE</scope>
    <source>
        <strain evidence="2">JCM 19140</strain>
    </source>
</reference>
<gene>
    <name evidence="2" type="ORF">OEV98_16455</name>
</gene>
<keyword evidence="1" id="KW-0732">Signal</keyword>
<name>A0AAE3LRW6_9BACI</name>
<organism evidence="2 3">
    <name type="scientific">Perspicuibacillus lycopersici</name>
    <dbReference type="NCBI Taxonomy" id="1325689"/>
    <lineage>
        <taxon>Bacteria</taxon>
        <taxon>Bacillati</taxon>
        <taxon>Bacillota</taxon>
        <taxon>Bacilli</taxon>
        <taxon>Bacillales</taxon>
        <taxon>Bacillaceae</taxon>
        <taxon>Perspicuibacillus</taxon>
    </lineage>
</organism>
<feature type="signal peptide" evidence="1">
    <location>
        <begin position="1"/>
        <end position="26"/>
    </location>
</feature>
<protein>
    <recommendedName>
        <fullName evidence="4">8-amino-7-oxononanoate synthase</fullName>
    </recommendedName>
</protein>
<evidence type="ECO:0000313" key="3">
    <source>
        <dbReference type="Proteomes" id="UP001209318"/>
    </source>
</evidence>
<proteinExistence type="predicted"/>
<dbReference type="Proteomes" id="UP001209318">
    <property type="component" value="Unassembled WGS sequence"/>
</dbReference>
<dbReference type="EMBL" id="JAOUSF010000006">
    <property type="protein sequence ID" value="MCU9615129.1"/>
    <property type="molecule type" value="Genomic_DNA"/>
</dbReference>
<dbReference type="AlphaFoldDB" id="A0AAE3LRW6"/>
<feature type="chain" id="PRO_5041954956" description="8-amino-7-oxononanoate synthase" evidence="1">
    <location>
        <begin position="27"/>
        <end position="101"/>
    </location>
</feature>
<evidence type="ECO:0000313" key="2">
    <source>
        <dbReference type="EMBL" id="MCU9615129.1"/>
    </source>
</evidence>
<evidence type="ECO:0008006" key="4">
    <source>
        <dbReference type="Google" id="ProtNLM"/>
    </source>
</evidence>
<sequence length="101" mass="11738">MKKLIVSAVFVLLLAFALPLNNKAEAAYNPENDIYLEFNLPFDIPFLTEDLAYRMFNIQEALQRYLREHHNIDMEYSYIWIVINGKVVLAIDPPLVVDNGH</sequence>
<dbReference type="RefSeq" id="WP_263074442.1">
    <property type="nucleotide sequence ID" value="NZ_JAOUSF010000006.1"/>
</dbReference>
<accession>A0AAE3LRW6</accession>
<keyword evidence="3" id="KW-1185">Reference proteome</keyword>
<comment type="caution">
    <text evidence="2">The sequence shown here is derived from an EMBL/GenBank/DDBJ whole genome shotgun (WGS) entry which is preliminary data.</text>
</comment>
<evidence type="ECO:0000256" key="1">
    <source>
        <dbReference type="SAM" id="SignalP"/>
    </source>
</evidence>